<dbReference type="SUPFAM" id="SSF52266">
    <property type="entry name" value="SGNH hydrolase"/>
    <property type="match status" value="1"/>
</dbReference>
<feature type="compositionally biased region" description="Low complexity" evidence="1">
    <location>
        <begin position="378"/>
        <end position="391"/>
    </location>
</feature>
<feature type="compositionally biased region" description="Low complexity" evidence="1">
    <location>
        <begin position="347"/>
        <end position="367"/>
    </location>
</feature>
<organism evidence="3 4">
    <name type="scientific">Raphidocelis subcapitata</name>
    <dbReference type="NCBI Taxonomy" id="307507"/>
    <lineage>
        <taxon>Eukaryota</taxon>
        <taxon>Viridiplantae</taxon>
        <taxon>Chlorophyta</taxon>
        <taxon>core chlorophytes</taxon>
        <taxon>Chlorophyceae</taxon>
        <taxon>CS clade</taxon>
        <taxon>Sphaeropleales</taxon>
        <taxon>Selenastraceae</taxon>
        <taxon>Raphidocelis</taxon>
    </lineage>
</organism>
<dbReference type="PANTHER" id="PTHR30383">
    <property type="entry name" value="THIOESTERASE 1/PROTEASE 1/LYSOPHOSPHOLIPASE L1"/>
    <property type="match status" value="1"/>
</dbReference>
<dbReference type="GO" id="GO:0004622">
    <property type="term" value="F:phosphatidylcholine lysophospholipase activity"/>
    <property type="evidence" value="ECO:0007669"/>
    <property type="project" value="TreeGrafter"/>
</dbReference>
<dbReference type="InParanoid" id="A0A2V0PCZ9"/>
<evidence type="ECO:0000259" key="2">
    <source>
        <dbReference type="Pfam" id="PF13472"/>
    </source>
</evidence>
<dbReference type="OrthoDB" id="525267at2759"/>
<dbReference type="InterPro" id="IPR036514">
    <property type="entry name" value="SGNH_hydro_sf"/>
</dbReference>
<dbReference type="CDD" id="cd00229">
    <property type="entry name" value="SGNH_hydrolase"/>
    <property type="match status" value="1"/>
</dbReference>
<dbReference type="InterPro" id="IPR051532">
    <property type="entry name" value="Ester_Hydrolysis_Enzymes"/>
</dbReference>
<reference evidence="3 4" key="1">
    <citation type="journal article" date="2018" name="Sci. Rep.">
        <title>Raphidocelis subcapitata (=Pseudokirchneriella subcapitata) provides an insight into genome evolution and environmental adaptations in the Sphaeropleales.</title>
        <authorList>
            <person name="Suzuki S."/>
            <person name="Yamaguchi H."/>
            <person name="Nakajima N."/>
            <person name="Kawachi M."/>
        </authorList>
    </citation>
    <scope>NUCLEOTIDE SEQUENCE [LARGE SCALE GENOMIC DNA]</scope>
    <source>
        <strain evidence="3 4">NIES-35</strain>
    </source>
</reference>
<feature type="region of interest" description="Disordered" evidence="1">
    <location>
        <begin position="297"/>
        <end position="399"/>
    </location>
</feature>
<keyword evidence="4" id="KW-1185">Reference proteome</keyword>
<feature type="compositionally biased region" description="Gly residues" evidence="1">
    <location>
        <begin position="368"/>
        <end position="377"/>
    </location>
</feature>
<evidence type="ECO:0000313" key="3">
    <source>
        <dbReference type="EMBL" id="GBF97724.1"/>
    </source>
</evidence>
<protein>
    <recommendedName>
        <fullName evidence="2">SGNH hydrolase-type esterase domain-containing protein</fullName>
    </recommendedName>
</protein>
<evidence type="ECO:0000313" key="4">
    <source>
        <dbReference type="Proteomes" id="UP000247498"/>
    </source>
</evidence>
<dbReference type="Proteomes" id="UP000247498">
    <property type="component" value="Unassembled WGS sequence"/>
</dbReference>
<proteinExistence type="predicted"/>
<name>A0A2V0PCZ9_9CHLO</name>
<feature type="compositionally biased region" description="Gly residues" evidence="1">
    <location>
        <begin position="303"/>
        <end position="325"/>
    </location>
</feature>
<dbReference type="AlphaFoldDB" id="A0A2V0PCZ9"/>
<comment type="caution">
    <text evidence="3">The sequence shown here is derived from an EMBL/GenBank/DDBJ whole genome shotgun (WGS) entry which is preliminary data.</text>
</comment>
<accession>A0A2V0PCZ9</accession>
<feature type="domain" description="SGNH hydrolase-type esterase" evidence="2">
    <location>
        <begin position="58"/>
        <end position="267"/>
    </location>
</feature>
<dbReference type="STRING" id="307507.A0A2V0PCZ9"/>
<dbReference type="EMBL" id="BDRX01000106">
    <property type="protein sequence ID" value="GBF97724.1"/>
    <property type="molecule type" value="Genomic_DNA"/>
</dbReference>
<dbReference type="Gene3D" id="3.40.50.1110">
    <property type="entry name" value="SGNH hydrolase"/>
    <property type="match status" value="1"/>
</dbReference>
<dbReference type="InterPro" id="IPR013830">
    <property type="entry name" value="SGNH_hydro"/>
</dbReference>
<dbReference type="Pfam" id="PF13472">
    <property type="entry name" value="Lipase_GDSL_2"/>
    <property type="match status" value="1"/>
</dbReference>
<sequence>MRAAAVRRWGLVVAGTLLAASICGAGIGAGAALRAQPRAADAAAACKPAAPCAVRVLAMGDSLTEGYYSQGKAFHPYALKLRELLAGELAGSCRLVLQERGHSGERVMPSMQARLRRALEEAAQNGERYDFVLLLGGTNDIGTRASGPEVLTTLASMHEAAAAAGARAAAMTLPPFNTQLPADRAEAYAELNSGLRLRWGLPGAPPPAGPALGGAREAGLAAAVAPADGGGGAPAGSLLVDLEALLPVSAAELWDDHIHLSPAGYDLVGEALFEALRPHLAAAAAAAAARGPAAAAAGEASRSGGGGGGEGGASGGGGGGTGESGDSGADGTVSSGTADESGVLTIGASSGADSSGGASSGAASSGGASSGGGGGALDAGVADPGADGVDSGLRRRRGA</sequence>
<evidence type="ECO:0000256" key="1">
    <source>
        <dbReference type="SAM" id="MobiDB-lite"/>
    </source>
</evidence>
<dbReference type="PANTHER" id="PTHR30383:SF5">
    <property type="entry name" value="SGNH HYDROLASE-TYPE ESTERASE DOMAIN-CONTAINING PROTEIN"/>
    <property type="match status" value="1"/>
</dbReference>
<gene>
    <name evidence="3" type="ORF">Rsub_10888</name>
</gene>